<proteinExistence type="predicted"/>
<accession>A0A8S5S6W6</accession>
<sequence length="55" mass="6460">MIEVQGTEKDNYIELNMLELSIALSLLYQDSYARDVPDFLEDLQKEKIIVKVKEK</sequence>
<evidence type="ECO:0000313" key="1">
    <source>
        <dbReference type="EMBL" id="DAF46688.1"/>
    </source>
</evidence>
<organism evidence="1">
    <name type="scientific">Siphoviridae sp. ctAFE3</name>
    <dbReference type="NCBI Taxonomy" id="2827796"/>
    <lineage>
        <taxon>Viruses</taxon>
        <taxon>Duplodnaviria</taxon>
        <taxon>Heunggongvirae</taxon>
        <taxon>Uroviricota</taxon>
        <taxon>Caudoviricetes</taxon>
    </lineage>
</organism>
<protein>
    <submittedName>
        <fullName evidence="1">Uncharacterized protein</fullName>
    </submittedName>
</protein>
<dbReference type="EMBL" id="BK032542">
    <property type="protein sequence ID" value="DAF46688.1"/>
    <property type="molecule type" value="Genomic_DNA"/>
</dbReference>
<name>A0A8S5S6W6_9CAUD</name>
<reference evidence="1" key="1">
    <citation type="journal article" date="2021" name="Proc. Natl. Acad. Sci. U.S.A.">
        <title>A Catalog of Tens of Thousands of Viruses from Human Metagenomes Reveals Hidden Associations with Chronic Diseases.</title>
        <authorList>
            <person name="Tisza M.J."/>
            <person name="Buck C.B."/>
        </authorList>
    </citation>
    <scope>NUCLEOTIDE SEQUENCE</scope>
    <source>
        <strain evidence="1">CtAFE3</strain>
    </source>
</reference>